<accession>A0A426FIM8</accession>
<proteinExistence type="predicted"/>
<name>A0A426FIM8_BIBTR</name>
<dbReference type="Proteomes" id="UP000276010">
    <property type="component" value="Unassembled WGS sequence"/>
</dbReference>
<gene>
    <name evidence="1" type="ORF">EIM44_03040</name>
</gene>
<reference evidence="1 2" key="1">
    <citation type="submission" date="2018-11" db="EMBL/GenBank/DDBJ databases">
        <title>Whole genome sequence of Bibersteinia trehalosi strain OADDL-BT1 an multidrug resistant pathogen isolate.</title>
        <authorList>
            <person name="Couger M."/>
            <person name="Ramachandran A."/>
        </authorList>
    </citation>
    <scope>NUCLEOTIDE SEQUENCE [LARGE SCALE GENOMIC DNA]</scope>
    <source>
        <strain evidence="1 2">OADDL-BT1</strain>
    </source>
</reference>
<comment type="caution">
    <text evidence="1">The sequence shown here is derived from an EMBL/GenBank/DDBJ whole genome shotgun (WGS) entry which is preliminary data.</text>
</comment>
<organism evidence="1 2">
    <name type="scientific">Bibersteinia trehalosi</name>
    <name type="common">Pasteurella trehalosi</name>
    <dbReference type="NCBI Taxonomy" id="47735"/>
    <lineage>
        <taxon>Bacteria</taxon>
        <taxon>Pseudomonadati</taxon>
        <taxon>Pseudomonadota</taxon>
        <taxon>Gammaproteobacteria</taxon>
        <taxon>Pasteurellales</taxon>
        <taxon>Pasteurellaceae</taxon>
        <taxon>Bibersteinia</taxon>
    </lineage>
</organism>
<evidence type="ECO:0000313" key="1">
    <source>
        <dbReference type="EMBL" id="RRN04433.1"/>
    </source>
</evidence>
<dbReference type="AlphaFoldDB" id="A0A426FIM8"/>
<evidence type="ECO:0000313" key="2">
    <source>
        <dbReference type="Proteomes" id="UP000276010"/>
    </source>
</evidence>
<dbReference type="EMBL" id="RRUC01000015">
    <property type="protein sequence ID" value="RRN04433.1"/>
    <property type="molecule type" value="Genomic_DNA"/>
</dbReference>
<dbReference type="RefSeq" id="WP_125134546.1">
    <property type="nucleotide sequence ID" value="NZ_RRUC01000015.1"/>
</dbReference>
<sequence length="135" mass="15378">MSNHKNEPGYLEVKCTNNKCQKTTIFRIAPERCNCSECNTPLPLKRAPIRDIVKEGATLIVAATVGYAIADAPEIFQTKEEIIKIHEAMNACMKYANNYSKQRDICACAFAETYENYKFLKKIDVLFEENKSKCQ</sequence>
<protein>
    <submittedName>
        <fullName evidence="1">Uncharacterized protein</fullName>
    </submittedName>
</protein>